<evidence type="ECO:0000313" key="3">
    <source>
        <dbReference type="Proteomes" id="UP000585272"/>
    </source>
</evidence>
<dbReference type="Proteomes" id="UP000585272">
    <property type="component" value="Unassembled WGS sequence"/>
</dbReference>
<name>A0A840IIH4_9ACTN</name>
<feature type="transmembrane region" description="Helical" evidence="1">
    <location>
        <begin position="208"/>
        <end position="229"/>
    </location>
</feature>
<feature type="transmembrane region" description="Helical" evidence="1">
    <location>
        <begin position="164"/>
        <end position="188"/>
    </location>
</feature>
<dbReference type="EMBL" id="JACHNU010000005">
    <property type="protein sequence ID" value="MBB4663750.1"/>
    <property type="molecule type" value="Genomic_DNA"/>
</dbReference>
<sequence>MARTLLVRGLIAGALAGVAAFAFALVFGEPQIDKAIAFEESLAAAAGEPAEPELVSRATQSTIGLLTGTVVMGVALGSLFAIVFAWAYGRVGALGARATAALLGLAAFLAITLVPSTKYPANPPTVGNPDTIDRRTLLFVAMIAISVLSLIAAWRLWRQLSPRLGAWTAAIAAGAVFLLAVAVAELLLPGVQETPSGFPPDLLWEFRLASIGLNATLWLALGLGFGALAERVLEPRAVRREMVSAGA</sequence>
<dbReference type="AlphaFoldDB" id="A0A840IIH4"/>
<feature type="transmembrane region" description="Helical" evidence="1">
    <location>
        <begin position="100"/>
        <end position="117"/>
    </location>
</feature>
<comment type="caution">
    <text evidence="2">The sequence shown here is derived from an EMBL/GenBank/DDBJ whole genome shotgun (WGS) entry which is preliminary data.</text>
</comment>
<proteinExistence type="predicted"/>
<keyword evidence="1" id="KW-0472">Membrane</keyword>
<organism evidence="2 3">
    <name type="scientific">Conexibacter arvalis</name>
    <dbReference type="NCBI Taxonomy" id="912552"/>
    <lineage>
        <taxon>Bacteria</taxon>
        <taxon>Bacillati</taxon>
        <taxon>Actinomycetota</taxon>
        <taxon>Thermoleophilia</taxon>
        <taxon>Solirubrobacterales</taxon>
        <taxon>Conexibacteraceae</taxon>
        <taxon>Conexibacter</taxon>
    </lineage>
</organism>
<keyword evidence="1" id="KW-1133">Transmembrane helix</keyword>
<gene>
    <name evidence="2" type="ORF">BDZ31_003351</name>
</gene>
<keyword evidence="1" id="KW-0812">Transmembrane</keyword>
<dbReference type="Pfam" id="PF09490">
    <property type="entry name" value="CbtA"/>
    <property type="match status" value="1"/>
</dbReference>
<accession>A0A840IIH4</accession>
<protein>
    <recommendedName>
        <fullName evidence="4">Cobalt transporter CbtA</fullName>
    </recommendedName>
</protein>
<evidence type="ECO:0008006" key="4">
    <source>
        <dbReference type="Google" id="ProtNLM"/>
    </source>
</evidence>
<dbReference type="RefSeq" id="WP_183343482.1">
    <property type="nucleotide sequence ID" value="NZ_JACHNU010000005.1"/>
</dbReference>
<evidence type="ECO:0000256" key="1">
    <source>
        <dbReference type="SAM" id="Phobius"/>
    </source>
</evidence>
<feature type="transmembrane region" description="Helical" evidence="1">
    <location>
        <begin position="63"/>
        <end position="88"/>
    </location>
</feature>
<reference evidence="2 3" key="1">
    <citation type="submission" date="2020-08" db="EMBL/GenBank/DDBJ databases">
        <title>Genomic Encyclopedia of Archaeal and Bacterial Type Strains, Phase II (KMG-II): from individual species to whole genera.</title>
        <authorList>
            <person name="Goeker M."/>
        </authorList>
    </citation>
    <scope>NUCLEOTIDE SEQUENCE [LARGE SCALE GENOMIC DNA]</scope>
    <source>
        <strain evidence="2 3">DSM 23288</strain>
    </source>
</reference>
<keyword evidence="3" id="KW-1185">Reference proteome</keyword>
<dbReference type="InterPro" id="IPR012666">
    <property type="entry name" value="CbtA_put"/>
</dbReference>
<feature type="transmembrane region" description="Helical" evidence="1">
    <location>
        <begin position="137"/>
        <end position="157"/>
    </location>
</feature>
<evidence type="ECO:0000313" key="2">
    <source>
        <dbReference type="EMBL" id="MBB4663750.1"/>
    </source>
</evidence>